<feature type="domain" description="EF-hand" evidence="2">
    <location>
        <begin position="269"/>
        <end position="304"/>
    </location>
</feature>
<evidence type="ECO:0000313" key="3">
    <source>
        <dbReference type="EMBL" id="MBO8429905.1"/>
    </source>
</evidence>
<evidence type="ECO:0000259" key="2">
    <source>
        <dbReference type="PROSITE" id="PS50222"/>
    </source>
</evidence>
<feature type="compositionally biased region" description="Low complexity" evidence="1">
    <location>
        <begin position="124"/>
        <end position="137"/>
    </location>
</feature>
<dbReference type="AlphaFoldDB" id="A0A9D9GWR0"/>
<dbReference type="PROSITE" id="PS50222">
    <property type="entry name" value="EF_HAND_2"/>
    <property type="match status" value="1"/>
</dbReference>
<gene>
    <name evidence="3" type="ORF">IAC76_00820</name>
</gene>
<dbReference type="GO" id="GO:0005509">
    <property type="term" value="F:calcium ion binding"/>
    <property type="evidence" value="ECO:0007669"/>
    <property type="project" value="InterPro"/>
</dbReference>
<reference evidence="3" key="2">
    <citation type="journal article" date="2021" name="PeerJ">
        <title>Extensive microbial diversity within the chicken gut microbiome revealed by metagenomics and culture.</title>
        <authorList>
            <person name="Gilroy R."/>
            <person name="Ravi A."/>
            <person name="Getino M."/>
            <person name="Pursley I."/>
            <person name="Horton D.L."/>
            <person name="Alikhan N.F."/>
            <person name="Baker D."/>
            <person name="Gharbi K."/>
            <person name="Hall N."/>
            <person name="Watson M."/>
            <person name="Adriaenssens E.M."/>
            <person name="Foster-Nyarko E."/>
            <person name="Jarju S."/>
            <person name="Secka A."/>
            <person name="Antonio M."/>
            <person name="Oren A."/>
            <person name="Chaudhuri R.R."/>
            <person name="La Ragione R."/>
            <person name="Hildebrand F."/>
            <person name="Pallen M.J."/>
        </authorList>
    </citation>
    <scope>NUCLEOTIDE SEQUENCE</scope>
    <source>
        <strain evidence="3">10192</strain>
    </source>
</reference>
<dbReference type="Proteomes" id="UP000823632">
    <property type="component" value="Unassembled WGS sequence"/>
</dbReference>
<accession>A0A9D9GWR0</accession>
<dbReference type="InterPro" id="IPR011992">
    <property type="entry name" value="EF-hand-dom_pair"/>
</dbReference>
<sequence length="350" mass="37882">MTDISVGNGQGITQAIASKLGLSKTDCKNIKASTWQSVMTLVNQANTSNVQNRKGSIFTGGNNVNSITNKESWKSNFTVQAGQTMQIDDSIFGKIKQLLTAATDSASQAAATVQTQQAAEASQASQTTQTQKAEQSEPVVKSPGVVDSSGVYRTQTPVLVADTPLEGDAKTGKAAADTLDNMLKTGTGEINFTSEEWRELAAKPNKTPEEVQKLNTEYNNNIQKLGNSMTKYISESFANGGDIDSAAFMKFQNNGAMNLDGLTAEEKAMLETSNQTAFNRIDVNGDGKIDNKEMTAFMHALDFDDKNRMGGVIKAEDYYNCASQLDDPNENLLDTKINYCYNKLYGSDEE</sequence>
<comment type="caution">
    <text evidence="3">The sequence shown here is derived from an EMBL/GenBank/DDBJ whole genome shotgun (WGS) entry which is preliminary data.</text>
</comment>
<dbReference type="Pfam" id="PF13202">
    <property type="entry name" value="EF-hand_5"/>
    <property type="match status" value="1"/>
</dbReference>
<feature type="region of interest" description="Disordered" evidence="1">
    <location>
        <begin position="124"/>
        <end position="148"/>
    </location>
</feature>
<proteinExistence type="predicted"/>
<evidence type="ECO:0000313" key="4">
    <source>
        <dbReference type="Proteomes" id="UP000823632"/>
    </source>
</evidence>
<organism evidence="3 4">
    <name type="scientific">Candidatus Scatousia excrementipullorum</name>
    <dbReference type="NCBI Taxonomy" id="2840936"/>
    <lineage>
        <taxon>Bacteria</taxon>
        <taxon>Candidatus Scatousia</taxon>
    </lineage>
</organism>
<dbReference type="SUPFAM" id="SSF47473">
    <property type="entry name" value="EF-hand"/>
    <property type="match status" value="1"/>
</dbReference>
<dbReference type="InterPro" id="IPR018247">
    <property type="entry name" value="EF_Hand_1_Ca_BS"/>
</dbReference>
<dbReference type="InterPro" id="IPR002048">
    <property type="entry name" value="EF_hand_dom"/>
</dbReference>
<reference evidence="3" key="1">
    <citation type="submission" date="2020-10" db="EMBL/GenBank/DDBJ databases">
        <authorList>
            <person name="Gilroy R."/>
        </authorList>
    </citation>
    <scope>NUCLEOTIDE SEQUENCE</scope>
    <source>
        <strain evidence="3">10192</strain>
    </source>
</reference>
<dbReference type="EMBL" id="JADIND010000016">
    <property type="protein sequence ID" value="MBO8429905.1"/>
    <property type="molecule type" value="Genomic_DNA"/>
</dbReference>
<protein>
    <recommendedName>
        <fullName evidence="2">EF-hand domain-containing protein</fullName>
    </recommendedName>
</protein>
<evidence type="ECO:0000256" key="1">
    <source>
        <dbReference type="SAM" id="MobiDB-lite"/>
    </source>
</evidence>
<name>A0A9D9GWR0_9BACT</name>
<dbReference type="PROSITE" id="PS00018">
    <property type="entry name" value="EF_HAND_1"/>
    <property type="match status" value="1"/>
</dbReference>
<dbReference type="Gene3D" id="1.10.238.10">
    <property type="entry name" value="EF-hand"/>
    <property type="match status" value="1"/>
</dbReference>